<evidence type="ECO:0000256" key="7">
    <source>
        <dbReference type="ARBA" id="ARBA00022833"/>
    </source>
</evidence>
<evidence type="ECO:0000256" key="5">
    <source>
        <dbReference type="ARBA" id="ARBA00022741"/>
    </source>
</evidence>
<keyword evidence="15" id="KW-1185">Reference proteome</keyword>
<evidence type="ECO:0000256" key="4">
    <source>
        <dbReference type="ARBA" id="ARBA00022723"/>
    </source>
</evidence>
<evidence type="ECO:0000256" key="10">
    <source>
        <dbReference type="ARBA" id="ARBA00023277"/>
    </source>
</evidence>
<dbReference type="EMBL" id="JABZEC010000001">
    <property type="protein sequence ID" value="NVY95596.1"/>
    <property type="molecule type" value="Genomic_DNA"/>
</dbReference>
<dbReference type="EC" id="2.7.1.4" evidence="11"/>
<dbReference type="InterPro" id="IPR051804">
    <property type="entry name" value="Carb_Metab_Reg_Kinase/Isom"/>
</dbReference>
<keyword evidence="10" id="KW-0119">Carbohydrate metabolism</keyword>
<dbReference type="AlphaFoldDB" id="A0A850R873"/>
<dbReference type="PANTHER" id="PTHR42742">
    <property type="entry name" value="TRANSCRIPTIONAL REPRESSOR MPRA"/>
    <property type="match status" value="1"/>
</dbReference>
<comment type="cofactor">
    <cofactor evidence="1">
        <name>Mg(2+)</name>
        <dbReference type="ChEBI" id="CHEBI:18420"/>
    </cofactor>
</comment>
<keyword evidence="7" id="KW-0862">Zinc</keyword>
<proteinExistence type="inferred from homology"/>
<reference evidence="14 15" key="1">
    <citation type="submission" date="2020-06" db="EMBL/GenBank/DDBJ databases">
        <authorList>
            <person name="Kang J."/>
        </authorList>
    </citation>
    <scope>NUCLEOTIDE SEQUENCE [LARGE SCALE GENOMIC DNA]</scope>
    <source>
        <strain evidence="14 15">DCY120</strain>
    </source>
</reference>
<dbReference type="InterPro" id="IPR000600">
    <property type="entry name" value="ROK"/>
</dbReference>
<dbReference type="SUPFAM" id="SSF53067">
    <property type="entry name" value="Actin-like ATPase domain"/>
    <property type="match status" value="1"/>
</dbReference>
<name>A0A850R873_9LACO</name>
<sequence length="293" mass="31475">MLVGSIEAGGTKFVCAVGNEHGTVQDQIVIPTTTPQETLEQTVAYFQRFKLQALGIASFGPLEIDPQQKNYGYITNTPKLAWQNTDFVGPLKQALAVPIAWTTDVNGSAYGEYQQALATGEQLSSLVYYTIGTGVGGGAVINGQLLGSAGHPEMGHVLVKRHPNDLDFSGICPYHHDCLEGLASGPTFLARTGKPGTEVALNDPVWEIMSYYVAQALLQTTLILRPNRIILGGGVMGLEFLQKIRQQFKKLLNGYLTLPALDDYLQLPQVAGNGSATLGNLIMAAQQIPMTIS</sequence>
<gene>
    <name evidence="14" type="ORF">HU830_00020</name>
</gene>
<keyword evidence="3" id="KW-0808">Transferase</keyword>
<evidence type="ECO:0000256" key="11">
    <source>
        <dbReference type="ARBA" id="ARBA00038887"/>
    </source>
</evidence>
<evidence type="ECO:0000256" key="3">
    <source>
        <dbReference type="ARBA" id="ARBA00022679"/>
    </source>
</evidence>
<keyword evidence="4" id="KW-0479">Metal-binding</keyword>
<dbReference type="Proteomes" id="UP000563523">
    <property type="component" value="Unassembled WGS sequence"/>
</dbReference>
<dbReference type="FunFam" id="3.30.420.40:FF:000136">
    <property type="entry name" value="Putative fructokinase"/>
    <property type="match status" value="1"/>
</dbReference>
<organism evidence="14 15">
    <name type="scientific">Bombilactobacillus apium</name>
    <dbReference type="NCBI Taxonomy" id="2675299"/>
    <lineage>
        <taxon>Bacteria</taxon>
        <taxon>Bacillati</taxon>
        <taxon>Bacillota</taxon>
        <taxon>Bacilli</taxon>
        <taxon>Lactobacillales</taxon>
        <taxon>Lactobacillaceae</taxon>
        <taxon>Bombilactobacillus</taxon>
    </lineage>
</organism>
<evidence type="ECO:0000313" key="15">
    <source>
        <dbReference type="Proteomes" id="UP000563523"/>
    </source>
</evidence>
<dbReference type="GO" id="GO:0005524">
    <property type="term" value="F:ATP binding"/>
    <property type="evidence" value="ECO:0007669"/>
    <property type="project" value="UniProtKB-KW"/>
</dbReference>
<accession>A0A850R873</accession>
<dbReference type="InterPro" id="IPR043129">
    <property type="entry name" value="ATPase_NBD"/>
</dbReference>
<dbReference type="FunFam" id="3.30.420.40:FF:000153">
    <property type="entry name" value="Putative fructokinase"/>
    <property type="match status" value="1"/>
</dbReference>
<evidence type="ECO:0000256" key="6">
    <source>
        <dbReference type="ARBA" id="ARBA00022777"/>
    </source>
</evidence>
<dbReference type="GO" id="GO:0046872">
    <property type="term" value="F:metal ion binding"/>
    <property type="evidence" value="ECO:0007669"/>
    <property type="project" value="UniProtKB-KW"/>
</dbReference>
<evidence type="ECO:0000256" key="13">
    <source>
        <dbReference type="ARBA" id="ARBA00074653"/>
    </source>
</evidence>
<protein>
    <recommendedName>
        <fullName evidence="13">Fructokinase</fullName>
        <ecNumber evidence="11">2.7.1.4</ecNumber>
    </recommendedName>
</protein>
<evidence type="ECO:0000256" key="8">
    <source>
        <dbReference type="ARBA" id="ARBA00022840"/>
    </source>
</evidence>
<keyword evidence="5" id="KW-0547">Nucleotide-binding</keyword>
<evidence type="ECO:0000256" key="12">
    <source>
        <dbReference type="ARBA" id="ARBA00048451"/>
    </source>
</evidence>
<dbReference type="RefSeq" id="WP_176941771.1">
    <property type="nucleotide sequence ID" value="NZ_JABZEC010000001.1"/>
</dbReference>
<comment type="catalytic activity">
    <reaction evidence="12">
        <text>D-fructose + ATP = D-fructose 6-phosphate + ADP + H(+)</text>
        <dbReference type="Rhea" id="RHEA:16125"/>
        <dbReference type="ChEBI" id="CHEBI:15378"/>
        <dbReference type="ChEBI" id="CHEBI:30616"/>
        <dbReference type="ChEBI" id="CHEBI:37721"/>
        <dbReference type="ChEBI" id="CHEBI:61527"/>
        <dbReference type="ChEBI" id="CHEBI:456216"/>
        <dbReference type="EC" id="2.7.1.4"/>
    </reaction>
</comment>
<evidence type="ECO:0000256" key="1">
    <source>
        <dbReference type="ARBA" id="ARBA00001946"/>
    </source>
</evidence>
<dbReference type="Pfam" id="PF00480">
    <property type="entry name" value="ROK"/>
    <property type="match status" value="1"/>
</dbReference>
<dbReference type="GO" id="GO:0008865">
    <property type="term" value="F:fructokinase activity"/>
    <property type="evidence" value="ECO:0007669"/>
    <property type="project" value="UniProtKB-EC"/>
</dbReference>
<evidence type="ECO:0000256" key="2">
    <source>
        <dbReference type="ARBA" id="ARBA00006479"/>
    </source>
</evidence>
<evidence type="ECO:0000313" key="14">
    <source>
        <dbReference type="EMBL" id="NVY95596.1"/>
    </source>
</evidence>
<dbReference type="PANTHER" id="PTHR42742:SF3">
    <property type="entry name" value="FRUCTOKINASE"/>
    <property type="match status" value="1"/>
</dbReference>
<dbReference type="CDD" id="cd24067">
    <property type="entry name" value="ASKHA_NBD_ROK_BsFRK-like"/>
    <property type="match status" value="1"/>
</dbReference>
<keyword evidence="6" id="KW-0418">Kinase</keyword>
<comment type="similarity">
    <text evidence="2">Belongs to the ROK (NagC/XylR) family.</text>
</comment>
<keyword evidence="9" id="KW-0460">Magnesium</keyword>
<keyword evidence="8" id="KW-0067">ATP-binding</keyword>
<comment type="caution">
    <text evidence="14">The sequence shown here is derived from an EMBL/GenBank/DDBJ whole genome shotgun (WGS) entry which is preliminary data.</text>
</comment>
<dbReference type="Gene3D" id="3.30.420.40">
    <property type="match status" value="2"/>
</dbReference>
<evidence type="ECO:0000256" key="9">
    <source>
        <dbReference type="ARBA" id="ARBA00022842"/>
    </source>
</evidence>